<feature type="transmembrane region" description="Helical" evidence="8">
    <location>
        <begin position="196"/>
        <end position="215"/>
    </location>
</feature>
<dbReference type="InterPro" id="IPR052017">
    <property type="entry name" value="TSUP"/>
</dbReference>
<proteinExistence type="inferred from homology"/>
<dbReference type="Proteomes" id="UP000007564">
    <property type="component" value="Chromosome"/>
</dbReference>
<feature type="transmembrane region" description="Helical" evidence="8">
    <location>
        <begin position="73"/>
        <end position="96"/>
    </location>
</feature>
<feature type="transmembrane region" description="Helical" evidence="8">
    <location>
        <begin position="12"/>
        <end position="37"/>
    </location>
</feature>
<evidence type="ECO:0000313" key="10">
    <source>
        <dbReference type="Proteomes" id="UP000007564"/>
    </source>
</evidence>
<dbReference type="GeneID" id="69603390"/>
<protein>
    <recommendedName>
        <fullName evidence="8">Probable membrane transporter protein</fullName>
    </recommendedName>
</protein>
<reference evidence="9 10" key="1">
    <citation type="journal article" date="2012" name="BMC Genomics">
        <title>Comparative genomics of the classical Bordetella subspecies: the evolution and exchange of virulence-associated diversity amongst closely related pathogens.</title>
        <authorList>
            <person name="Park J."/>
            <person name="Zhang Y."/>
            <person name="Buboltz A.M."/>
            <person name="Zhang X."/>
            <person name="Schuster S.C."/>
            <person name="Ahuja U."/>
            <person name="Liu M."/>
            <person name="Miller J.F."/>
            <person name="Sebaihia M."/>
            <person name="Bentley S.D."/>
            <person name="Parkhill J."/>
            <person name="Harvill E.T."/>
        </authorList>
    </citation>
    <scope>NUCLEOTIDE SEQUENCE [LARGE SCALE GENOMIC DNA]</scope>
    <source>
        <strain evidence="9 10">253</strain>
    </source>
</reference>
<dbReference type="InterPro" id="IPR002781">
    <property type="entry name" value="TM_pro_TauE-like"/>
</dbReference>
<dbReference type="HOGENOM" id="CLU_054750_2_0_4"/>
<keyword evidence="3" id="KW-0813">Transport</keyword>
<evidence type="ECO:0000256" key="7">
    <source>
        <dbReference type="ARBA" id="ARBA00023136"/>
    </source>
</evidence>
<keyword evidence="7 8" id="KW-0472">Membrane</keyword>
<name>A0A0C6P802_BORBO</name>
<feature type="transmembrane region" description="Helical" evidence="8">
    <location>
        <begin position="49"/>
        <end position="67"/>
    </location>
</feature>
<evidence type="ECO:0000256" key="3">
    <source>
        <dbReference type="ARBA" id="ARBA00022448"/>
    </source>
</evidence>
<organism evidence="9 10">
    <name type="scientific">Bordetella bronchiseptica 253</name>
    <dbReference type="NCBI Taxonomy" id="568707"/>
    <lineage>
        <taxon>Bacteria</taxon>
        <taxon>Pseudomonadati</taxon>
        <taxon>Pseudomonadota</taxon>
        <taxon>Betaproteobacteria</taxon>
        <taxon>Burkholderiales</taxon>
        <taxon>Alcaligenaceae</taxon>
        <taxon>Bordetella</taxon>
    </lineage>
</organism>
<dbReference type="OrthoDB" id="8963884at2"/>
<keyword evidence="4 8" id="KW-1003">Cell membrane</keyword>
<dbReference type="RefSeq" id="WP_003815420.1">
    <property type="nucleotide sequence ID" value="NC_019382.1"/>
</dbReference>
<keyword evidence="5 8" id="KW-0812">Transmembrane</keyword>
<evidence type="ECO:0000256" key="5">
    <source>
        <dbReference type="ARBA" id="ARBA00022692"/>
    </source>
</evidence>
<dbReference type="PANTHER" id="PTHR30269:SF37">
    <property type="entry name" value="MEMBRANE TRANSPORTER PROTEIN"/>
    <property type="match status" value="1"/>
</dbReference>
<feature type="transmembrane region" description="Helical" evidence="8">
    <location>
        <begin position="227"/>
        <end position="245"/>
    </location>
</feature>
<dbReference type="Pfam" id="PF01925">
    <property type="entry name" value="TauE"/>
    <property type="match status" value="1"/>
</dbReference>
<dbReference type="KEGG" id="bbh:BN112_3777"/>
<evidence type="ECO:0000256" key="1">
    <source>
        <dbReference type="ARBA" id="ARBA00004651"/>
    </source>
</evidence>
<comment type="similarity">
    <text evidence="2 8">Belongs to the 4-toluene sulfonate uptake permease (TSUP) (TC 2.A.102) family.</text>
</comment>
<dbReference type="PANTHER" id="PTHR30269">
    <property type="entry name" value="TRANSMEMBRANE PROTEIN YFCA"/>
    <property type="match status" value="1"/>
</dbReference>
<accession>A0A0C6P802</accession>
<dbReference type="AlphaFoldDB" id="A0A0C6P802"/>
<feature type="transmembrane region" description="Helical" evidence="8">
    <location>
        <begin position="167"/>
        <end position="184"/>
    </location>
</feature>
<evidence type="ECO:0000256" key="6">
    <source>
        <dbReference type="ARBA" id="ARBA00022989"/>
    </source>
</evidence>
<feature type="transmembrane region" description="Helical" evidence="8">
    <location>
        <begin position="103"/>
        <end position="123"/>
    </location>
</feature>
<evidence type="ECO:0000256" key="4">
    <source>
        <dbReference type="ARBA" id="ARBA00022475"/>
    </source>
</evidence>
<dbReference type="EMBL" id="HE965806">
    <property type="protein sequence ID" value="CCJ55691.1"/>
    <property type="molecule type" value="Genomic_DNA"/>
</dbReference>
<dbReference type="GO" id="GO:0005886">
    <property type="term" value="C:plasma membrane"/>
    <property type="evidence" value="ECO:0007669"/>
    <property type="project" value="UniProtKB-SubCell"/>
</dbReference>
<comment type="subcellular location">
    <subcellularLocation>
        <location evidence="1 8">Cell membrane</location>
        <topology evidence="1 8">Multi-pass membrane protein</topology>
    </subcellularLocation>
</comment>
<sequence>MPWLAYAPDPWLFAAMAATVFVAAVAQGIGGVGFAMLAAPVAGIFFPQLAPGPLLTLGGFVSLLTALRERAAIDWATVGYTLVGRFAGTLVAVYALTRFAPQLLSVLFAVSILAAVGISVAGVRISASPAQMSGAGLASGVMGTITSVGAPPLAIMMQHSPPPRLRATLGLILFIGASFSLTMLSLADRYGVNEFLLSVGLLPFLLLGFSCSSRLKERMRPATVRRILLGICAIGALVVLARAALGA</sequence>
<evidence type="ECO:0000256" key="8">
    <source>
        <dbReference type="RuleBase" id="RU363041"/>
    </source>
</evidence>
<feature type="transmembrane region" description="Helical" evidence="8">
    <location>
        <begin position="135"/>
        <end position="155"/>
    </location>
</feature>
<keyword evidence="6 8" id="KW-1133">Transmembrane helix</keyword>
<evidence type="ECO:0000256" key="2">
    <source>
        <dbReference type="ARBA" id="ARBA00009142"/>
    </source>
</evidence>
<evidence type="ECO:0000313" key="9">
    <source>
        <dbReference type="EMBL" id="CCJ55691.1"/>
    </source>
</evidence>
<gene>
    <name evidence="9" type="ORF">BN112_3777</name>
</gene>